<protein>
    <submittedName>
        <fullName evidence="2">Uncharacterized protein</fullName>
    </submittedName>
</protein>
<evidence type="ECO:0000313" key="2">
    <source>
        <dbReference type="EMBL" id="MCB4822686.1"/>
    </source>
</evidence>
<organism evidence="2 3">
    <name type="scientific">Roseicella aerolata</name>
    <dbReference type="NCBI Taxonomy" id="2883479"/>
    <lineage>
        <taxon>Bacteria</taxon>
        <taxon>Pseudomonadati</taxon>
        <taxon>Pseudomonadota</taxon>
        <taxon>Alphaproteobacteria</taxon>
        <taxon>Acetobacterales</taxon>
        <taxon>Roseomonadaceae</taxon>
        <taxon>Roseicella</taxon>
    </lineage>
</organism>
<evidence type="ECO:0000313" key="3">
    <source>
        <dbReference type="Proteomes" id="UP001139311"/>
    </source>
</evidence>
<feature type="chain" id="PRO_5040739023" evidence="1">
    <location>
        <begin position="21"/>
        <end position="578"/>
    </location>
</feature>
<name>A0A9X1L856_9PROT</name>
<accession>A0A9X1L856</accession>
<dbReference type="Proteomes" id="UP001139311">
    <property type="component" value="Unassembled WGS sequence"/>
</dbReference>
<proteinExistence type="predicted"/>
<sequence length="578" mass="62264">MRVGAILAGCLALLAAACGASTDLGSDAPATTPLYGENRIFGVWDSNFVLRADNRLPLPPESIQSPGRNQPPDCEDWNKPQVKITCLQHQPANMAELVPPRFIANDSKFWINHNEPASVILSRMYLPEDRAWEVKEGLWWRRGLFGSPWYCQLCRATIDAAIIIDVWTDERLLEDGKPPRPIVAWYQRGVRAGGQLNFNDIVVYAKSQWNSAAPPRIRVRVLDVTGERNREALNGLETANRFGGTIAAMAGNPLAAAAVEAATNAARLVIANNDNRAVLDFTVQFYHAGVPNPNGSALVPRPADVPADAATTAANLRIPPASPWLTPFVQGRMVVVGGNPAFWSANQGQRLWLDSRESQLASRLDNTGDDEAIPALDNSRGGHAAQQRVCRQYKLLNGSVAAQSSLLPVPGCKEESNQPDVAWQAKPAPVAVLTVVAHDASAMHATQMLAASWFNRITTASQQNAAATERSLLALQQGGPLLVAASAYRSRHTMPSLLALLQSMAAVDTAERRLAAGAAWDLAASAVSSATGGLCIIDDAKAAANLRAELLQRKFGMDRNTGRMLLPMDWGHCTKPVG</sequence>
<comment type="caution">
    <text evidence="2">The sequence shown here is derived from an EMBL/GenBank/DDBJ whole genome shotgun (WGS) entry which is preliminary data.</text>
</comment>
<dbReference type="EMBL" id="JAJAQI010000018">
    <property type="protein sequence ID" value="MCB4822686.1"/>
    <property type="molecule type" value="Genomic_DNA"/>
</dbReference>
<reference evidence="2" key="1">
    <citation type="submission" date="2021-10" db="EMBL/GenBank/DDBJ databases">
        <title>Roseicella aerolatum sp. nov., isolated from aerosols of e-waste dismantling site.</title>
        <authorList>
            <person name="Qin T."/>
        </authorList>
    </citation>
    <scope>NUCLEOTIDE SEQUENCE</scope>
    <source>
        <strain evidence="2">GB24</strain>
    </source>
</reference>
<evidence type="ECO:0000256" key="1">
    <source>
        <dbReference type="SAM" id="SignalP"/>
    </source>
</evidence>
<keyword evidence="1" id="KW-0732">Signal</keyword>
<feature type="signal peptide" evidence="1">
    <location>
        <begin position="1"/>
        <end position="20"/>
    </location>
</feature>
<gene>
    <name evidence="2" type="ORF">LHA35_13170</name>
</gene>
<keyword evidence="3" id="KW-1185">Reference proteome</keyword>
<dbReference type="RefSeq" id="WP_226608737.1">
    <property type="nucleotide sequence ID" value="NZ_JAJAQI010000018.1"/>
</dbReference>
<dbReference type="AlphaFoldDB" id="A0A9X1L856"/>
<dbReference type="PROSITE" id="PS51257">
    <property type="entry name" value="PROKAR_LIPOPROTEIN"/>
    <property type="match status" value="1"/>
</dbReference>